<dbReference type="AlphaFoldDB" id="A0A6J6RIT2"/>
<gene>
    <name evidence="2" type="ORF">UFOPK2602_01889</name>
</gene>
<protein>
    <submittedName>
        <fullName evidence="2">Unannotated protein</fullName>
    </submittedName>
</protein>
<name>A0A6J6RIT2_9ZZZZ</name>
<organism evidence="2">
    <name type="scientific">freshwater metagenome</name>
    <dbReference type="NCBI Taxonomy" id="449393"/>
    <lineage>
        <taxon>unclassified sequences</taxon>
        <taxon>metagenomes</taxon>
        <taxon>ecological metagenomes</taxon>
    </lineage>
</organism>
<reference evidence="2" key="1">
    <citation type="submission" date="2020-05" db="EMBL/GenBank/DDBJ databases">
        <authorList>
            <person name="Chiriac C."/>
            <person name="Salcher M."/>
            <person name="Ghai R."/>
            <person name="Kavagutti S V."/>
        </authorList>
    </citation>
    <scope>NUCLEOTIDE SEQUENCE</scope>
</reference>
<evidence type="ECO:0000256" key="1">
    <source>
        <dbReference type="SAM" id="MobiDB-lite"/>
    </source>
</evidence>
<evidence type="ECO:0000313" key="2">
    <source>
        <dbReference type="EMBL" id="CAB4723182.1"/>
    </source>
</evidence>
<accession>A0A6J6RIT2</accession>
<proteinExistence type="predicted"/>
<feature type="region of interest" description="Disordered" evidence="1">
    <location>
        <begin position="165"/>
        <end position="192"/>
    </location>
</feature>
<sequence length="521" mass="55498">MIDVHGAVGRLGLGMAMLHRRGQAVWKPAVEPAGKCVPTTMVLAHQLEAVVVRCRPPQRRLDHLDEVEHPRLVGRLAGHGAHRSGGAPGHPQRKLVPRDEVTCRCPTGVPLGAPGEREMCLAALYCADTSRERNRCGATGDNPRHGEAPACGDDAVVPQCPGAGQPRDVPEAVGVLDDETPPARSERDPNGAVHPCEFAHHRVRYEVRCHQAVGHEVGVVRRVPELAAVREAPTGCGAHGLADAVVLPFPDEAALQAGGVLEHAPVVGERAVRVAHRVAVLAHDERPVSESVPPVHLHRPDRRVHRADDVGDIAAAVNPAGVEHGALVVERSARVRVAHPRGKRLVMGAVSGLVAEGPEDDARVVAVTLHHAGAPREPRAAVAGVVAQARVVRVALDVRLVHHVQADLVAEVEEAVVVRVMGAADSVDVVALHRHEVGTHVVHRDGFAALGVVVVAVDATDHHALCIHEQRTVTHLHRPEADGLCHHLASCAVGRDQFDEHPIALRDLGRPGEHPRHRAAQ</sequence>
<dbReference type="EMBL" id="CAEZXX010000160">
    <property type="protein sequence ID" value="CAB4723182.1"/>
    <property type="molecule type" value="Genomic_DNA"/>
</dbReference>